<dbReference type="InterPro" id="IPR018247">
    <property type="entry name" value="EF_Hand_1_Ca_BS"/>
</dbReference>
<evidence type="ECO:0000259" key="4">
    <source>
        <dbReference type="PROSITE" id="PS50222"/>
    </source>
</evidence>
<dbReference type="EMBL" id="PDLN01000011">
    <property type="protein sequence ID" value="RDW72109.1"/>
    <property type="molecule type" value="Genomic_DNA"/>
</dbReference>
<dbReference type="AlphaFoldDB" id="A0A3D8RDI0"/>
<dbReference type="GO" id="GO:0005793">
    <property type="term" value="C:endoplasmic reticulum-Golgi intermediate compartment"/>
    <property type="evidence" value="ECO:0007669"/>
    <property type="project" value="TreeGrafter"/>
</dbReference>
<comment type="caution">
    <text evidence="5">The sequence shown here is derived from an EMBL/GenBank/DDBJ whole genome shotgun (WGS) entry which is preliminary data.</text>
</comment>
<dbReference type="Gene3D" id="1.10.238.10">
    <property type="entry name" value="EF-hand"/>
    <property type="match status" value="1"/>
</dbReference>
<dbReference type="InterPro" id="IPR040250">
    <property type="entry name" value="Nucleobindin"/>
</dbReference>
<keyword evidence="1 3" id="KW-0732">Signal</keyword>
<protein>
    <submittedName>
        <fullName evidence="5">Putative calcium-binding protein</fullName>
    </submittedName>
</protein>
<dbReference type="PANTHER" id="PTHR19237">
    <property type="entry name" value="NUCLEOBINDIN"/>
    <property type="match status" value="1"/>
</dbReference>
<dbReference type="PANTHER" id="PTHR19237:SF20">
    <property type="entry name" value="NUCLEOBINDIN 1"/>
    <property type="match status" value="1"/>
</dbReference>
<evidence type="ECO:0000256" key="1">
    <source>
        <dbReference type="ARBA" id="ARBA00022729"/>
    </source>
</evidence>
<evidence type="ECO:0000313" key="5">
    <source>
        <dbReference type="EMBL" id="RDW72109.1"/>
    </source>
</evidence>
<dbReference type="Proteomes" id="UP000256328">
    <property type="component" value="Unassembled WGS sequence"/>
</dbReference>
<keyword evidence="6" id="KW-1185">Reference proteome</keyword>
<dbReference type="InterPro" id="IPR002048">
    <property type="entry name" value="EF_hand_dom"/>
</dbReference>
<dbReference type="InterPro" id="IPR011992">
    <property type="entry name" value="EF-hand-dom_pair"/>
</dbReference>
<gene>
    <name evidence="5" type="ORF">BP5796_08143</name>
</gene>
<feature type="chain" id="PRO_5017765952" evidence="3">
    <location>
        <begin position="23"/>
        <end position="206"/>
    </location>
</feature>
<feature type="signal peptide" evidence="3">
    <location>
        <begin position="1"/>
        <end position="22"/>
    </location>
</feature>
<dbReference type="SUPFAM" id="SSF47473">
    <property type="entry name" value="EF-hand"/>
    <property type="match status" value="1"/>
</dbReference>
<evidence type="ECO:0000256" key="2">
    <source>
        <dbReference type="ARBA" id="ARBA00022837"/>
    </source>
</evidence>
<keyword evidence="2" id="KW-0106">Calcium</keyword>
<evidence type="ECO:0000313" key="6">
    <source>
        <dbReference type="Proteomes" id="UP000256328"/>
    </source>
</evidence>
<dbReference type="OrthoDB" id="289247at2759"/>
<proteinExistence type="predicted"/>
<organism evidence="5 6">
    <name type="scientific">Coleophoma crateriformis</name>
    <dbReference type="NCBI Taxonomy" id="565419"/>
    <lineage>
        <taxon>Eukaryota</taxon>
        <taxon>Fungi</taxon>
        <taxon>Dikarya</taxon>
        <taxon>Ascomycota</taxon>
        <taxon>Pezizomycotina</taxon>
        <taxon>Leotiomycetes</taxon>
        <taxon>Helotiales</taxon>
        <taxon>Dermateaceae</taxon>
        <taxon>Coleophoma</taxon>
    </lineage>
</organism>
<dbReference type="GO" id="GO:0005509">
    <property type="term" value="F:calcium ion binding"/>
    <property type="evidence" value="ECO:0007669"/>
    <property type="project" value="InterPro"/>
</dbReference>
<name>A0A3D8RDI0_9HELO</name>
<reference evidence="5 6" key="1">
    <citation type="journal article" date="2018" name="IMA Fungus">
        <title>IMA Genome-F 9: Draft genome sequence of Annulohypoxylon stygium, Aspergillus mulundensis, Berkeleyomyces basicola (syn. Thielaviopsis basicola), Ceratocystis smalleyi, two Cercospora beticola strains, Coleophoma cylindrospora, Fusarium fracticaudum, Phialophora cf. hyalina, and Morchella septimelata.</title>
        <authorList>
            <person name="Wingfield B.D."/>
            <person name="Bills G.F."/>
            <person name="Dong Y."/>
            <person name="Huang W."/>
            <person name="Nel W.J."/>
            <person name="Swalarsk-Parry B.S."/>
            <person name="Vaghefi N."/>
            <person name="Wilken P.M."/>
            <person name="An Z."/>
            <person name="de Beer Z.W."/>
            <person name="De Vos L."/>
            <person name="Chen L."/>
            <person name="Duong T.A."/>
            <person name="Gao Y."/>
            <person name="Hammerbacher A."/>
            <person name="Kikkert J.R."/>
            <person name="Li Y."/>
            <person name="Li H."/>
            <person name="Li K."/>
            <person name="Li Q."/>
            <person name="Liu X."/>
            <person name="Ma X."/>
            <person name="Naidoo K."/>
            <person name="Pethybridge S.J."/>
            <person name="Sun J."/>
            <person name="Steenkamp E.T."/>
            <person name="van der Nest M.A."/>
            <person name="van Wyk S."/>
            <person name="Wingfield M.J."/>
            <person name="Xiong C."/>
            <person name="Yue Q."/>
            <person name="Zhang X."/>
        </authorList>
    </citation>
    <scope>NUCLEOTIDE SEQUENCE [LARGE SCALE GENOMIC DNA]</scope>
    <source>
        <strain evidence="5 6">BP5796</strain>
    </source>
</reference>
<accession>A0A3D8RDI0</accession>
<evidence type="ECO:0000256" key="3">
    <source>
        <dbReference type="SAM" id="SignalP"/>
    </source>
</evidence>
<dbReference type="PROSITE" id="PS00018">
    <property type="entry name" value="EF_HAND_1"/>
    <property type="match status" value="1"/>
</dbReference>
<sequence length="206" mass="23647">MGSNVMIRVCAASVALAGLALAHGGMAHQKPLDVDPSADWATRHMAEEHHIGNFDPGAFFTIHDYDGTGDWDMSELLKTYGMEDQTAKDVTQQKKDDMKRVLSDMLDKNHDGRISKDEWMDFCANKGVLPDFGTGPGHHGDMEYEYEIHHWEKFHDENTKEEDLVHPEDIEHFKKHDELEDEAFRVSQLDQMPIVEENIPVKFRRE</sequence>
<feature type="domain" description="EF-hand" evidence="4">
    <location>
        <begin position="93"/>
        <end position="129"/>
    </location>
</feature>
<dbReference type="PROSITE" id="PS50222">
    <property type="entry name" value="EF_HAND_2"/>
    <property type="match status" value="1"/>
</dbReference>